<dbReference type="AlphaFoldDB" id="A0A553PKG9"/>
<sequence>MKSPSIADELLSKLRKDSTAQGGKGSSKMEKYTIPEITTDDEWMFLTGQITNVDHFTFNPIKDEQILLIDVYSAWSGPCSAMEGHLRRMRLSFVETPDALALAKACCDKIEALKSFQSDPRPTFLFWARGKPVALLRGANRPLLTRLIEQEVDIEAKKNPRGDLEIDFKSGQVIQCQGDLALLAEDEVVHSIGSGLTDKLTSFFSEQPVADPKRARTPLPSSSEPEEAQPPSTPKPLELDPDSNVGDGTKESGSGDHVVDEGIEKSDNEENHDPNENTCDIIDQTTDAFEAKEEEEDQVVSTTAESGVNVEDVPDPGFGKKKSKSGKKPQTGLLKEILNAKPSASGGRR</sequence>
<dbReference type="InterPro" id="IPR013766">
    <property type="entry name" value="Thioredoxin_domain"/>
</dbReference>
<comment type="caution">
    <text evidence="3">The sequence shown here is derived from an EMBL/GenBank/DDBJ whole genome shotgun (WGS) entry which is preliminary data.</text>
</comment>
<reference evidence="3 4" key="1">
    <citation type="journal article" date="2018" name="Nat. Ecol. Evol.">
        <title>Genomic signatures of mitonuclear coevolution across populations of Tigriopus californicus.</title>
        <authorList>
            <person name="Barreto F.S."/>
            <person name="Watson E.T."/>
            <person name="Lima T.G."/>
            <person name="Willett C.S."/>
            <person name="Edmands S."/>
            <person name="Li W."/>
            <person name="Burton R.S."/>
        </authorList>
    </citation>
    <scope>NUCLEOTIDE SEQUENCE [LARGE SCALE GENOMIC DNA]</scope>
    <source>
        <strain evidence="3 4">San Diego</strain>
    </source>
</reference>
<dbReference type="SUPFAM" id="SSF52833">
    <property type="entry name" value="Thioredoxin-like"/>
    <property type="match status" value="1"/>
</dbReference>
<feature type="region of interest" description="Disordered" evidence="1">
    <location>
        <begin position="207"/>
        <end position="349"/>
    </location>
</feature>
<evidence type="ECO:0000256" key="1">
    <source>
        <dbReference type="SAM" id="MobiDB-lite"/>
    </source>
</evidence>
<dbReference type="Proteomes" id="UP000318571">
    <property type="component" value="Chromosome 11"/>
</dbReference>
<dbReference type="Pfam" id="PF00085">
    <property type="entry name" value="Thioredoxin"/>
    <property type="match status" value="1"/>
</dbReference>
<name>A0A553PKG9_TIGCA</name>
<proteinExistence type="predicted"/>
<feature type="domain" description="Thioredoxin" evidence="2">
    <location>
        <begin position="61"/>
        <end position="141"/>
    </location>
</feature>
<feature type="compositionally biased region" description="Basic and acidic residues" evidence="1">
    <location>
        <begin position="248"/>
        <end position="275"/>
    </location>
</feature>
<protein>
    <recommendedName>
        <fullName evidence="2">Thioredoxin domain-containing protein</fullName>
    </recommendedName>
</protein>
<evidence type="ECO:0000259" key="2">
    <source>
        <dbReference type="Pfam" id="PF00085"/>
    </source>
</evidence>
<dbReference type="Gene3D" id="3.40.30.10">
    <property type="entry name" value="Glutaredoxin"/>
    <property type="match status" value="1"/>
</dbReference>
<dbReference type="STRING" id="6832.A0A553PKG9"/>
<evidence type="ECO:0000313" key="3">
    <source>
        <dbReference type="EMBL" id="TRY78166.1"/>
    </source>
</evidence>
<gene>
    <name evidence="3" type="ORF">TCAL_07575</name>
</gene>
<dbReference type="PANTHER" id="PTHR46135">
    <property type="entry name" value="NME/NM23 FAMILY MEMBER 8"/>
    <property type="match status" value="1"/>
</dbReference>
<keyword evidence="4" id="KW-1185">Reference proteome</keyword>
<organism evidence="3 4">
    <name type="scientific">Tigriopus californicus</name>
    <name type="common">Marine copepod</name>
    <dbReference type="NCBI Taxonomy" id="6832"/>
    <lineage>
        <taxon>Eukaryota</taxon>
        <taxon>Metazoa</taxon>
        <taxon>Ecdysozoa</taxon>
        <taxon>Arthropoda</taxon>
        <taxon>Crustacea</taxon>
        <taxon>Multicrustacea</taxon>
        <taxon>Hexanauplia</taxon>
        <taxon>Copepoda</taxon>
        <taxon>Harpacticoida</taxon>
        <taxon>Harpacticidae</taxon>
        <taxon>Tigriopus</taxon>
    </lineage>
</organism>
<dbReference type="EMBL" id="VCGU01000003">
    <property type="protein sequence ID" value="TRY78166.1"/>
    <property type="molecule type" value="Genomic_DNA"/>
</dbReference>
<accession>A0A553PKG9</accession>
<evidence type="ECO:0000313" key="4">
    <source>
        <dbReference type="Proteomes" id="UP000318571"/>
    </source>
</evidence>
<dbReference type="InterPro" id="IPR051766">
    <property type="entry name" value="TXND_domain-containing"/>
</dbReference>
<dbReference type="InterPro" id="IPR036249">
    <property type="entry name" value="Thioredoxin-like_sf"/>
</dbReference>
<dbReference type="PANTHER" id="PTHR46135:SF3">
    <property type="entry name" value="NME_NM23 FAMILY MEMBER 8"/>
    <property type="match status" value="1"/>
</dbReference>